<dbReference type="GO" id="GO:0016020">
    <property type="term" value="C:membrane"/>
    <property type="evidence" value="ECO:0007669"/>
    <property type="project" value="UniProtKB-SubCell"/>
</dbReference>
<dbReference type="GO" id="GO:0022857">
    <property type="term" value="F:transmembrane transporter activity"/>
    <property type="evidence" value="ECO:0007669"/>
    <property type="project" value="InterPro"/>
</dbReference>
<dbReference type="SUPFAM" id="SSF103473">
    <property type="entry name" value="MFS general substrate transporter"/>
    <property type="match status" value="1"/>
</dbReference>
<dbReference type="Pfam" id="PF07690">
    <property type="entry name" value="MFS_1"/>
    <property type="match status" value="1"/>
</dbReference>
<sequence length="454" mass="48544">MLSASEQGQTPSAGLTASGERRWALVLMLAITTCAFIDRAILNTVGQAIRDDLKLSDLQLGLLGGAAFSILYGTLGIPVARWAERSDRIGIVSLAVTIWSSMTVLCAMATGFWQLLLMRIGVGVGEAGANAPVQSYLSDLYPPERRGTIVGILGLSVPLGIIIGGIGGAWVAQHYGWRMAFLLVGLPGLVLAAAARLTLRDRRQPVAKAAIPPLRTVLATLWESRSFRQMIAGGVVTSFIGQAVLAFGHPFFVRNFGLSYTEAAVYFALVNGASVAGGYMVGGFVVDRFVTRDVRYYGWIPALMMLLAGPFYIAGFLQRELLPGLILLAIPGVFSASYYAPVLAVTQNLVASRMRATAISIVLLTMNIIGLLLGPLAAGALSDFYFQRALPAGLDAATCRAEMTPFCEAASARGVSYALATICLLFLWSAVHYFAASRHLQRDIDFQQQQDATP</sequence>
<evidence type="ECO:0000256" key="2">
    <source>
        <dbReference type="ARBA" id="ARBA00022448"/>
    </source>
</evidence>
<feature type="transmembrane region" description="Helical" evidence="6">
    <location>
        <begin position="415"/>
        <end position="435"/>
    </location>
</feature>
<keyword evidence="3 6" id="KW-0812">Transmembrane</keyword>
<gene>
    <name evidence="8" type="ORF">SAMN06295937_101641</name>
</gene>
<dbReference type="AlphaFoldDB" id="A0A1T5DTC8"/>
<keyword evidence="5 6" id="KW-0472">Membrane</keyword>
<evidence type="ECO:0000256" key="5">
    <source>
        <dbReference type="ARBA" id="ARBA00023136"/>
    </source>
</evidence>
<reference evidence="9" key="1">
    <citation type="submission" date="2017-02" db="EMBL/GenBank/DDBJ databases">
        <authorList>
            <person name="Varghese N."/>
            <person name="Submissions S."/>
        </authorList>
    </citation>
    <scope>NUCLEOTIDE SEQUENCE [LARGE SCALE GENOMIC DNA]</scope>
    <source>
        <strain evidence="9">R11H</strain>
    </source>
</reference>
<dbReference type="PANTHER" id="PTHR23505:SF79">
    <property type="entry name" value="PROTEIN SPINSTER"/>
    <property type="match status" value="1"/>
</dbReference>
<dbReference type="CDD" id="cd17328">
    <property type="entry name" value="MFS_spinster_like"/>
    <property type="match status" value="1"/>
</dbReference>
<dbReference type="OrthoDB" id="7442224at2"/>
<feature type="transmembrane region" description="Helical" evidence="6">
    <location>
        <begin position="89"/>
        <end position="113"/>
    </location>
</feature>
<accession>A0A1T5DTC8</accession>
<comment type="subcellular location">
    <subcellularLocation>
        <location evidence="1">Membrane</location>
        <topology evidence="1">Multi-pass membrane protein</topology>
    </subcellularLocation>
</comment>
<evidence type="ECO:0000256" key="6">
    <source>
        <dbReference type="SAM" id="Phobius"/>
    </source>
</evidence>
<dbReference type="InterPro" id="IPR011701">
    <property type="entry name" value="MFS"/>
</dbReference>
<evidence type="ECO:0000256" key="3">
    <source>
        <dbReference type="ARBA" id="ARBA00022692"/>
    </source>
</evidence>
<feature type="transmembrane region" description="Helical" evidence="6">
    <location>
        <begin position="149"/>
        <end position="171"/>
    </location>
</feature>
<feature type="transmembrane region" description="Helical" evidence="6">
    <location>
        <begin position="358"/>
        <end position="381"/>
    </location>
</feature>
<name>A0A1T5DTC8_9SPHN</name>
<dbReference type="EMBL" id="FUYP01000016">
    <property type="protein sequence ID" value="SKB74974.1"/>
    <property type="molecule type" value="Genomic_DNA"/>
</dbReference>
<dbReference type="Proteomes" id="UP000190044">
    <property type="component" value="Unassembled WGS sequence"/>
</dbReference>
<feature type="transmembrane region" description="Helical" evidence="6">
    <location>
        <begin position="298"/>
        <end position="318"/>
    </location>
</feature>
<feature type="transmembrane region" description="Helical" evidence="6">
    <location>
        <begin position="177"/>
        <end position="199"/>
    </location>
</feature>
<evidence type="ECO:0000313" key="9">
    <source>
        <dbReference type="Proteomes" id="UP000190044"/>
    </source>
</evidence>
<dbReference type="InterPro" id="IPR020846">
    <property type="entry name" value="MFS_dom"/>
</dbReference>
<feature type="transmembrane region" description="Helical" evidence="6">
    <location>
        <begin position="324"/>
        <end position="346"/>
    </location>
</feature>
<proteinExistence type="predicted"/>
<organism evidence="8 9">
    <name type="scientific">Sphingopyxis flava</name>
    <dbReference type="NCBI Taxonomy" id="1507287"/>
    <lineage>
        <taxon>Bacteria</taxon>
        <taxon>Pseudomonadati</taxon>
        <taxon>Pseudomonadota</taxon>
        <taxon>Alphaproteobacteria</taxon>
        <taxon>Sphingomonadales</taxon>
        <taxon>Sphingomonadaceae</taxon>
        <taxon>Sphingopyxis</taxon>
    </lineage>
</organism>
<feature type="transmembrane region" description="Helical" evidence="6">
    <location>
        <begin position="23"/>
        <end position="42"/>
    </location>
</feature>
<dbReference type="InterPro" id="IPR036259">
    <property type="entry name" value="MFS_trans_sf"/>
</dbReference>
<feature type="domain" description="Major facilitator superfamily (MFS) profile" evidence="7">
    <location>
        <begin position="24"/>
        <end position="438"/>
    </location>
</feature>
<dbReference type="InterPro" id="IPR044770">
    <property type="entry name" value="MFS_spinster-like"/>
</dbReference>
<feature type="transmembrane region" description="Helical" evidence="6">
    <location>
        <begin position="264"/>
        <end position="286"/>
    </location>
</feature>
<dbReference type="PROSITE" id="PS50850">
    <property type="entry name" value="MFS"/>
    <property type="match status" value="1"/>
</dbReference>
<feature type="transmembrane region" description="Helical" evidence="6">
    <location>
        <begin position="231"/>
        <end position="252"/>
    </location>
</feature>
<evidence type="ECO:0000313" key="8">
    <source>
        <dbReference type="EMBL" id="SKB74974.1"/>
    </source>
</evidence>
<dbReference type="RefSeq" id="WP_079639227.1">
    <property type="nucleotide sequence ID" value="NZ_FUYP01000016.1"/>
</dbReference>
<keyword evidence="9" id="KW-1185">Reference proteome</keyword>
<dbReference type="PANTHER" id="PTHR23505">
    <property type="entry name" value="SPINSTER"/>
    <property type="match status" value="1"/>
</dbReference>
<protein>
    <submittedName>
        <fullName evidence="8">Predicted arabinose efflux permease, MFS family</fullName>
    </submittedName>
</protein>
<feature type="transmembrane region" description="Helical" evidence="6">
    <location>
        <begin position="62"/>
        <end position="83"/>
    </location>
</feature>
<evidence type="ECO:0000256" key="4">
    <source>
        <dbReference type="ARBA" id="ARBA00022989"/>
    </source>
</evidence>
<evidence type="ECO:0000259" key="7">
    <source>
        <dbReference type="PROSITE" id="PS50850"/>
    </source>
</evidence>
<dbReference type="Gene3D" id="1.20.1250.20">
    <property type="entry name" value="MFS general substrate transporter like domains"/>
    <property type="match status" value="1"/>
</dbReference>
<keyword evidence="2" id="KW-0813">Transport</keyword>
<keyword evidence="4 6" id="KW-1133">Transmembrane helix</keyword>
<evidence type="ECO:0000256" key="1">
    <source>
        <dbReference type="ARBA" id="ARBA00004141"/>
    </source>
</evidence>